<evidence type="ECO:0000256" key="1">
    <source>
        <dbReference type="ARBA" id="ARBA00023015"/>
    </source>
</evidence>
<dbReference type="Pfam" id="PF07729">
    <property type="entry name" value="FCD"/>
    <property type="match status" value="1"/>
</dbReference>
<protein>
    <submittedName>
        <fullName evidence="5">GntR family transcriptional regulator</fullName>
    </submittedName>
</protein>
<dbReference type="GO" id="GO:0003700">
    <property type="term" value="F:DNA-binding transcription factor activity"/>
    <property type="evidence" value="ECO:0007669"/>
    <property type="project" value="InterPro"/>
</dbReference>
<dbReference type="PANTHER" id="PTHR43537:SF51">
    <property type="entry name" value="HTH-TYPE TRANSCRIPTIONAL REGULATOR LGOR-RELATED"/>
    <property type="match status" value="1"/>
</dbReference>
<evidence type="ECO:0000256" key="3">
    <source>
        <dbReference type="ARBA" id="ARBA00023163"/>
    </source>
</evidence>
<dbReference type="RefSeq" id="WP_136893382.1">
    <property type="nucleotide sequence ID" value="NZ_SWJE01000004.1"/>
</dbReference>
<evidence type="ECO:0000313" key="5">
    <source>
        <dbReference type="EMBL" id="TKC90052.1"/>
    </source>
</evidence>
<dbReference type="OrthoDB" id="9799812at2"/>
<evidence type="ECO:0000259" key="4">
    <source>
        <dbReference type="PROSITE" id="PS50949"/>
    </source>
</evidence>
<dbReference type="AlphaFoldDB" id="A0A4U1I9A7"/>
<sequence length="211" mass="23803">MSELTVREPKAGNATQKALQVLRFQIISGALMPGEQIRQQEMAEQLGVSRVPLREALGILADFGLLEHRPNSGFFVVKRARNEVQQIVRMLCLLENELMDSLTTMPSETLEALAKLHKEMAAAVADEDCTPFLLKNRQFHFHIFDRSPHKIIFGEVQRLWLLADPFIALKLSTIDERQRAVREHGELLAALKKGDMEDAGKIMNGHRGTLP</sequence>
<comment type="caution">
    <text evidence="5">The sequence shown here is derived from an EMBL/GenBank/DDBJ whole genome shotgun (WGS) entry which is preliminary data.</text>
</comment>
<organism evidence="5 6">
    <name type="scientific">Trinickia terrae</name>
    <dbReference type="NCBI Taxonomy" id="2571161"/>
    <lineage>
        <taxon>Bacteria</taxon>
        <taxon>Pseudomonadati</taxon>
        <taxon>Pseudomonadota</taxon>
        <taxon>Betaproteobacteria</taxon>
        <taxon>Burkholderiales</taxon>
        <taxon>Burkholderiaceae</taxon>
        <taxon>Trinickia</taxon>
    </lineage>
</organism>
<dbReference type="SMART" id="SM00895">
    <property type="entry name" value="FCD"/>
    <property type="match status" value="1"/>
</dbReference>
<dbReference type="InterPro" id="IPR011711">
    <property type="entry name" value="GntR_C"/>
</dbReference>
<keyword evidence="6" id="KW-1185">Reference proteome</keyword>
<feature type="domain" description="HTH gntR-type" evidence="4">
    <location>
        <begin position="12"/>
        <end position="79"/>
    </location>
</feature>
<dbReference type="Gene3D" id="1.10.10.10">
    <property type="entry name" value="Winged helix-like DNA-binding domain superfamily/Winged helix DNA-binding domain"/>
    <property type="match status" value="1"/>
</dbReference>
<keyword evidence="2" id="KW-0238">DNA-binding</keyword>
<dbReference type="SUPFAM" id="SSF46785">
    <property type="entry name" value="Winged helix' DNA-binding domain"/>
    <property type="match status" value="1"/>
</dbReference>
<dbReference type="GO" id="GO:0003677">
    <property type="term" value="F:DNA binding"/>
    <property type="evidence" value="ECO:0007669"/>
    <property type="project" value="UniProtKB-KW"/>
</dbReference>
<evidence type="ECO:0000256" key="2">
    <source>
        <dbReference type="ARBA" id="ARBA00023125"/>
    </source>
</evidence>
<gene>
    <name evidence="5" type="ORF">FAZ69_07765</name>
</gene>
<dbReference type="CDD" id="cd07377">
    <property type="entry name" value="WHTH_GntR"/>
    <property type="match status" value="1"/>
</dbReference>
<keyword evidence="3" id="KW-0804">Transcription</keyword>
<dbReference type="InterPro" id="IPR036388">
    <property type="entry name" value="WH-like_DNA-bd_sf"/>
</dbReference>
<reference evidence="5 6" key="1">
    <citation type="submission" date="2019-04" db="EMBL/GenBank/DDBJ databases">
        <title>Trinickia sp. 7GSK02, isolated from subtropical forest soil.</title>
        <authorList>
            <person name="Gao Z.-H."/>
            <person name="Qiu L.-H."/>
        </authorList>
    </citation>
    <scope>NUCLEOTIDE SEQUENCE [LARGE SCALE GENOMIC DNA]</scope>
    <source>
        <strain evidence="5 6">7GSK02</strain>
    </source>
</reference>
<dbReference type="PANTHER" id="PTHR43537">
    <property type="entry name" value="TRANSCRIPTIONAL REGULATOR, GNTR FAMILY"/>
    <property type="match status" value="1"/>
</dbReference>
<dbReference type="PROSITE" id="PS50949">
    <property type="entry name" value="HTH_GNTR"/>
    <property type="match status" value="1"/>
</dbReference>
<dbReference type="InterPro" id="IPR036390">
    <property type="entry name" value="WH_DNA-bd_sf"/>
</dbReference>
<dbReference type="Proteomes" id="UP000305539">
    <property type="component" value="Unassembled WGS sequence"/>
</dbReference>
<evidence type="ECO:0000313" key="6">
    <source>
        <dbReference type="Proteomes" id="UP000305539"/>
    </source>
</evidence>
<dbReference type="Pfam" id="PF00392">
    <property type="entry name" value="GntR"/>
    <property type="match status" value="1"/>
</dbReference>
<dbReference type="SUPFAM" id="SSF48008">
    <property type="entry name" value="GntR ligand-binding domain-like"/>
    <property type="match status" value="1"/>
</dbReference>
<keyword evidence="1" id="KW-0805">Transcription regulation</keyword>
<dbReference type="EMBL" id="SWJE01000004">
    <property type="protein sequence ID" value="TKC90052.1"/>
    <property type="molecule type" value="Genomic_DNA"/>
</dbReference>
<proteinExistence type="predicted"/>
<dbReference type="Gene3D" id="1.20.120.530">
    <property type="entry name" value="GntR ligand-binding domain-like"/>
    <property type="match status" value="1"/>
</dbReference>
<dbReference type="SMART" id="SM00345">
    <property type="entry name" value="HTH_GNTR"/>
    <property type="match status" value="1"/>
</dbReference>
<accession>A0A4U1I9A7</accession>
<dbReference type="InterPro" id="IPR008920">
    <property type="entry name" value="TF_FadR/GntR_C"/>
</dbReference>
<name>A0A4U1I9A7_9BURK</name>
<dbReference type="InterPro" id="IPR000524">
    <property type="entry name" value="Tscrpt_reg_HTH_GntR"/>
</dbReference>